<keyword evidence="14" id="KW-1185">Reference proteome</keyword>
<protein>
    <submittedName>
        <fullName evidence="13">Magnesium-transporting ATPase</fullName>
    </submittedName>
</protein>
<dbReference type="AlphaFoldDB" id="A0A1U7N390"/>
<evidence type="ECO:0000256" key="10">
    <source>
        <dbReference type="ARBA" id="ARBA00023136"/>
    </source>
</evidence>
<feature type="transmembrane region" description="Helical" evidence="11">
    <location>
        <begin position="908"/>
        <end position="930"/>
    </location>
</feature>
<dbReference type="InterPro" id="IPR018303">
    <property type="entry name" value="ATPase_P-typ_P_site"/>
</dbReference>
<dbReference type="SMART" id="SM00831">
    <property type="entry name" value="Cation_ATPase_N"/>
    <property type="match status" value="1"/>
</dbReference>
<feature type="transmembrane region" description="Helical" evidence="11">
    <location>
        <begin position="73"/>
        <end position="91"/>
    </location>
</feature>
<dbReference type="GO" id="GO:0019829">
    <property type="term" value="F:ATPase-coupled monoatomic cation transmembrane transporter activity"/>
    <property type="evidence" value="ECO:0007669"/>
    <property type="project" value="UniProtKB-ARBA"/>
</dbReference>
<keyword evidence="10 11" id="KW-0472">Membrane</keyword>
<dbReference type="PRINTS" id="PR00119">
    <property type="entry name" value="CATATPASE"/>
</dbReference>
<comment type="subcellular location">
    <subcellularLocation>
        <location evidence="1">Cell membrane</location>
        <topology evidence="1">Multi-pass membrane protein</topology>
    </subcellularLocation>
</comment>
<dbReference type="InterPro" id="IPR036412">
    <property type="entry name" value="HAD-like_sf"/>
</dbReference>
<dbReference type="Pfam" id="PF13246">
    <property type="entry name" value="Cation_ATPase"/>
    <property type="match status" value="2"/>
</dbReference>
<keyword evidence="9 11" id="KW-1133">Transmembrane helix</keyword>
<dbReference type="RefSeq" id="WP_075900657.1">
    <property type="nucleotide sequence ID" value="NZ_MKZS01000001.1"/>
</dbReference>
<feature type="transmembrane region" description="Helical" evidence="11">
    <location>
        <begin position="306"/>
        <end position="328"/>
    </location>
</feature>
<dbReference type="InterPro" id="IPR023214">
    <property type="entry name" value="HAD_sf"/>
</dbReference>
<keyword evidence="4 11" id="KW-0812">Transmembrane</keyword>
<accession>A0A1U7N390</accession>
<evidence type="ECO:0000313" key="14">
    <source>
        <dbReference type="Proteomes" id="UP000186657"/>
    </source>
</evidence>
<dbReference type="InterPro" id="IPR004014">
    <property type="entry name" value="ATPase_P-typ_cation-transptr_N"/>
</dbReference>
<dbReference type="SFLD" id="SFLDG00002">
    <property type="entry name" value="C1.7:_P-type_atpase_like"/>
    <property type="match status" value="1"/>
</dbReference>
<dbReference type="GO" id="GO:0005886">
    <property type="term" value="C:plasma membrane"/>
    <property type="evidence" value="ECO:0007669"/>
    <property type="project" value="UniProtKB-SubCell"/>
</dbReference>
<feature type="transmembrane region" description="Helical" evidence="11">
    <location>
        <begin position="272"/>
        <end position="294"/>
    </location>
</feature>
<dbReference type="PANTHER" id="PTHR43294:SF21">
    <property type="entry name" value="CATION TRANSPORTING ATPASE"/>
    <property type="match status" value="1"/>
</dbReference>
<evidence type="ECO:0000256" key="7">
    <source>
        <dbReference type="ARBA" id="ARBA00022840"/>
    </source>
</evidence>
<dbReference type="FunFam" id="3.40.50.1000:FF:000028">
    <property type="entry name" value="Calcium-transporting P-type ATPase, putative"/>
    <property type="match status" value="1"/>
</dbReference>
<keyword evidence="3" id="KW-1003">Cell membrane</keyword>
<dbReference type="InterPro" id="IPR023299">
    <property type="entry name" value="ATPase_P-typ_cyto_dom_N"/>
</dbReference>
<evidence type="ECO:0000256" key="4">
    <source>
        <dbReference type="ARBA" id="ARBA00022692"/>
    </source>
</evidence>
<dbReference type="SUPFAM" id="SSF56784">
    <property type="entry name" value="HAD-like"/>
    <property type="match status" value="1"/>
</dbReference>
<dbReference type="Pfam" id="PF00122">
    <property type="entry name" value="E1-E2_ATPase"/>
    <property type="match status" value="1"/>
</dbReference>
<sequence>MNPLTHSNLLPDPLKAWYTQSVENSLAESDCDPQVGLTSQQVSQRLQYYGLNELEEKAKRSSWAMFLDQFKDIMLLMLIAVAIVSGILDLINLQQASEKASEFPFKDTIAILSIVILNGILGYLQESRAEKALAALKSMASPKVRVLRDGRTLEIDSPQLVPGDIMLLEAGVQVGADGRLIEASNLQVRESALTGEANAVNKTVEVELSEDTPIGDRINLVFQGTEVVQGRGKVLVTGTGMNTELGKIAQMLQGVESEPTPLQQRMSQLGKVLVTGSLLLVALVIIIGLGVSGWDLSVFQQLVEVSLSMAVAVVPEGLPAVVTVTLALGTQRMVRRHALIRKLPAVETLGSVTTICSDKTGTLTQNKMVVQRVDTLNTSIQVTGNGYEPVGEFLLNNQPITTEQYPELEPLLLACALCNDAILQYEQGEWKILGDPTEGALIALAGKGGVDKEPLSQKYSRVDEIPFSSERKRMSVICQWDSSPDNSQPANLPAQLPYSNAKGEQPWPFGHATGTTENRQLTGYMMLTKGSPELVLEHCTSSIHNDDRAGGNLGCQPLTEEQRQQILEQNNQMAGAGLRVLGFAYKSLDSLSAPEADHETLEQGLVWLGLVGMLDAPRPEVREAVQLCRNAGIRPIMITGDHKLTARAIAQDLGIANQGDQVLTGQELQKLSQLDLEEQVDQVSIYARVAPEHKLRIVQALQGRGKFVAMTGDGVNDAPALKQADIGIAMGITGTDVSKEASDMVLLDDNFATIVAATEEGRTVYDNIRRFIRYILGSNIGEVLTIAAAPIMGLPDVPLTPLQILWMNLVTDGLPALALAVEPAEPDVMKRSPFSPRESIFARGLGSYMVRIGIVFAIFNITLMAIAYGYFPHWKTMVFTTLCIAQMGHALAVRSNKRITLELNPLSNPYLLLAVTVTTLLQLLLVYVPFLQDFFGTEPLTMMEFAVCLGFSTSLFVWVELEKLFIRWFSKGKVQD</sequence>
<feature type="domain" description="Cation-transporting P-type ATPase N-terminal" evidence="12">
    <location>
        <begin position="16"/>
        <end position="90"/>
    </location>
</feature>
<evidence type="ECO:0000256" key="9">
    <source>
        <dbReference type="ARBA" id="ARBA00022989"/>
    </source>
</evidence>
<evidence type="ECO:0000259" key="12">
    <source>
        <dbReference type="SMART" id="SM00831"/>
    </source>
</evidence>
<dbReference type="GO" id="GO:0046873">
    <property type="term" value="F:metal ion transmembrane transporter activity"/>
    <property type="evidence" value="ECO:0007669"/>
    <property type="project" value="UniProtKB-ARBA"/>
</dbReference>
<dbReference type="GO" id="GO:0098662">
    <property type="term" value="P:inorganic cation transmembrane transport"/>
    <property type="evidence" value="ECO:0007669"/>
    <property type="project" value="UniProtKB-ARBA"/>
</dbReference>
<dbReference type="GO" id="GO:0015662">
    <property type="term" value="F:P-type ion transporter activity"/>
    <property type="evidence" value="ECO:0007669"/>
    <property type="project" value="UniProtKB-ARBA"/>
</dbReference>
<reference evidence="13 14" key="1">
    <citation type="submission" date="2016-10" db="EMBL/GenBank/DDBJ databases">
        <title>Comparative genomics uncovers the prolific and rare metabolic potential of the cyanobacterial genus Moorea.</title>
        <authorList>
            <person name="Leao T."/>
            <person name="Castelao G."/>
            <person name="Korobeynikov A."/>
            <person name="Monroe E.A."/>
            <person name="Podell S."/>
            <person name="Glukhov E."/>
            <person name="Allen E."/>
            <person name="Gerwick W.H."/>
            <person name="Gerwick L."/>
        </authorList>
    </citation>
    <scope>NUCLEOTIDE SEQUENCE [LARGE SCALE GENOMIC DNA]</scope>
    <source>
        <strain evidence="13 14">PNG5-198</strain>
    </source>
</reference>
<dbReference type="SUPFAM" id="SSF81665">
    <property type="entry name" value="Calcium ATPase, transmembrane domain M"/>
    <property type="match status" value="1"/>
</dbReference>
<dbReference type="GO" id="GO:0016887">
    <property type="term" value="F:ATP hydrolysis activity"/>
    <property type="evidence" value="ECO:0007669"/>
    <property type="project" value="InterPro"/>
</dbReference>
<dbReference type="Gene3D" id="2.70.150.10">
    <property type="entry name" value="Calcium-transporting ATPase, cytoplasmic transduction domain A"/>
    <property type="match status" value="1"/>
</dbReference>
<comment type="caution">
    <text evidence="13">The sequence shown here is derived from an EMBL/GenBank/DDBJ whole genome shotgun (WGS) entry which is preliminary data.</text>
</comment>
<evidence type="ECO:0000256" key="8">
    <source>
        <dbReference type="ARBA" id="ARBA00022967"/>
    </source>
</evidence>
<dbReference type="SFLD" id="SFLDS00003">
    <property type="entry name" value="Haloacid_Dehalogenase"/>
    <property type="match status" value="1"/>
</dbReference>
<dbReference type="PROSITE" id="PS00154">
    <property type="entry name" value="ATPASE_E1_E2"/>
    <property type="match status" value="1"/>
</dbReference>
<dbReference type="GO" id="GO:0140352">
    <property type="term" value="P:export from cell"/>
    <property type="evidence" value="ECO:0007669"/>
    <property type="project" value="UniProtKB-ARBA"/>
</dbReference>
<dbReference type="InterPro" id="IPR001757">
    <property type="entry name" value="P_typ_ATPase"/>
</dbReference>
<feature type="transmembrane region" description="Helical" evidence="11">
    <location>
        <begin position="771"/>
        <end position="792"/>
    </location>
</feature>
<dbReference type="InterPro" id="IPR006068">
    <property type="entry name" value="ATPase_P-typ_cation-transptr_C"/>
</dbReference>
<keyword evidence="8" id="KW-1278">Translocase</keyword>
<evidence type="ECO:0000313" key="13">
    <source>
        <dbReference type="EMBL" id="OLT60429.1"/>
    </source>
</evidence>
<dbReference type="Gene3D" id="3.40.50.1000">
    <property type="entry name" value="HAD superfamily/HAD-like"/>
    <property type="match status" value="1"/>
</dbReference>
<dbReference type="FunFam" id="2.70.150.10:FF:000016">
    <property type="entry name" value="Calcium-transporting P-type ATPase putative"/>
    <property type="match status" value="1"/>
</dbReference>
<dbReference type="SFLD" id="SFLDF00027">
    <property type="entry name" value="p-type_atpase"/>
    <property type="match status" value="1"/>
</dbReference>
<dbReference type="GO" id="GO:0046872">
    <property type="term" value="F:metal ion binding"/>
    <property type="evidence" value="ECO:0007669"/>
    <property type="project" value="UniProtKB-KW"/>
</dbReference>
<dbReference type="Pfam" id="PF00689">
    <property type="entry name" value="Cation_ATPase_C"/>
    <property type="match status" value="1"/>
</dbReference>
<evidence type="ECO:0000256" key="2">
    <source>
        <dbReference type="ARBA" id="ARBA00005675"/>
    </source>
</evidence>
<dbReference type="InterPro" id="IPR059000">
    <property type="entry name" value="ATPase_P-type_domA"/>
</dbReference>
<keyword evidence="5" id="KW-0479">Metal-binding</keyword>
<keyword evidence="6" id="KW-0547">Nucleotide-binding</keyword>
<dbReference type="SUPFAM" id="SSF81660">
    <property type="entry name" value="Metal cation-transporting ATPase, ATP-binding domain N"/>
    <property type="match status" value="1"/>
</dbReference>
<evidence type="ECO:0000256" key="5">
    <source>
        <dbReference type="ARBA" id="ARBA00022723"/>
    </source>
</evidence>
<evidence type="ECO:0000256" key="1">
    <source>
        <dbReference type="ARBA" id="ARBA00004651"/>
    </source>
</evidence>
<dbReference type="CDD" id="cd02089">
    <property type="entry name" value="P-type_ATPase_Ca_prok"/>
    <property type="match status" value="1"/>
</dbReference>
<evidence type="ECO:0000256" key="3">
    <source>
        <dbReference type="ARBA" id="ARBA00022475"/>
    </source>
</evidence>
<gene>
    <name evidence="13" type="ORF">BJP37_16780</name>
</gene>
<organism evidence="13 14">
    <name type="scientific">Moorena bouillonii PNG</name>
    <dbReference type="NCBI Taxonomy" id="568701"/>
    <lineage>
        <taxon>Bacteria</taxon>
        <taxon>Bacillati</taxon>
        <taxon>Cyanobacteriota</taxon>
        <taxon>Cyanophyceae</taxon>
        <taxon>Coleofasciculales</taxon>
        <taxon>Coleofasciculaceae</taxon>
        <taxon>Moorena</taxon>
    </lineage>
</organism>
<dbReference type="PANTHER" id="PTHR43294">
    <property type="entry name" value="SODIUM/POTASSIUM-TRANSPORTING ATPASE SUBUNIT ALPHA"/>
    <property type="match status" value="1"/>
</dbReference>
<dbReference type="InterPro" id="IPR023298">
    <property type="entry name" value="ATPase_P-typ_TM_dom_sf"/>
</dbReference>
<dbReference type="GO" id="GO:0005524">
    <property type="term" value="F:ATP binding"/>
    <property type="evidence" value="ECO:0007669"/>
    <property type="project" value="UniProtKB-KW"/>
</dbReference>
<dbReference type="Gene3D" id="1.20.1110.10">
    <property type="entry name" value="Calcium-transporting ATPase, transmembrane domain"/>
    <property type="match status" value="1"/>
</dbReference>
<dbReference type="InterPro" id="IPR008250">
    <property type="entry name" value="ATPase_P-typ_transduc_dom_A_sf"/>
</dbReference>
<feature type="transmembrane region" description="Helical" evidence="11">
    <location>
        <begin position="845"/>
        <end position="871"/>
    </location>
</feature>
<dbReference type="SUPFAM" id="SSF81653">
    <property type="entry name" value="Calcium ATPase, transduction domain A"/>
    <property type="match status" value="1"/>
</dbReference>
<name>A0A1U7N390_9CYAN</name>
<keyword evidence="7" id="KW-0067">ATP-binding</keyword>
<dbReference type="InterPro" id="IPR044492">
    <property type="entry name" value="P_typ_ATPase_HD_dom"/>
</dbReference>
<dbReference type="InterPro" id="IPR050510">
    <property type="entry name" value="Cation_transp_ATPase_P-type"/>
</dbReference>
<evidence type="ECO:0000256" key="6">
    <source>
        <dbReference type="ARBA" id="ARBA00022741"/>
    </source>
</evidence>
<dbReference type="EMBL" id="MKZS01000001">
    <property type="protein sequence ID" value="OLT60429.1"/>
    <property type="molecule type" value="Genomic_DNA"/>
</dbReference>
<dbReference type="Gene3D" id="3.40.1110.10">
    <property type="entry name" value="Calcium-transporting ATPase, cytoplasmic domain N"/>
    <property type="match status" value="1"/>
</dbReference>
<dbReference type="Pfam" id="PF00690">
    <property type="entry name" value="Cation_ATPase_N"/>
    <property type="match status" value="1"/>
</dbReference>
<evidence type="ECO:0000256" key="11">
    <source>
        <dbReference type="SAM" id="Phobius"/>
    </source>
</evidence>
<dbReference type="PRINTS" id="PR00120">
    <property type="entry name" value="HATPASE"/>
</dbReference>
<proteinExistence type="inferred from homology"/>
<feature type="transmembrane region" description="Helical" evidence="11">
    <location>
        <begin position="103"/>
        <end position="124"/>
    </location>
</feature>
<feature type="transmembrane region" description="Helical" evidence="11">
    <location>
        <begin position="942"/>
        <end position="961"/>
    </location>
</feature>
<dbReference type="NCBIfam" id="TIGR01494">
    <property type="entry name" value="ATPase_P-type"/>
    <property type="match status" value="2"/>
</dbReference>
<dbReference type="Proteomes" id="UP000186657">
    <property type="component" value="Unassembled WGS sequence"/>
</dbReference>
<comment type="similarity">
    <text evidence="2">Belongs to the cation transport ATPase (P-type) (TC 3.A.3) family. Type IIA subfamily.</text>
</comment>